<dbReference type="Proteomes" id="UP000217250">
    <property type="component" value="Chromosome"/>
</dbReference>
<evidence type="ECO:0000313" key="2">
    <source>
        <dbReference type="Proteomes" id="UP000217250"/>
    </source>
</evidence>
<dbReference type="GeneID" id="84809305"/>
<name>A0A250FV53_9FLAO</name>
<dbReference type="KEGG" id="cgh:CGC50_12245"/>
<reference evidence="2" key="1">
    <citation type="submission" date="2017-06" db="EMBL/GenBank/DDBJ databases">
        <title>Capnocytophaga spp. assemblies.</title>
        <authorList>
            <person name="Gulvik C.A."/>
        </authorList>
    </citation>
    <scope>NUCLEOTIDE SEQUENCE [LARGE SCALE GENOMIC DNA]</scope>
    <source>
        <strain evidence="2">H1496</strain>
    </source>
</reference>
<dbReference type="RefSeq" id="WP_095911023.1">
    <property type="nucleotide sequence ID" value="NZ_CP022386.1"/>
</dbReference>
<organism evidence="1 2">
    <name type="scientific">Capnocytophaga gingivalis</name>
    <dbReference type="NCBI Taxonomy" id="1017"/>
    <lineage>
        <taxon>Bacteria</taxon>
        <taxon>Pseudomonadati</taxon>
        <taxon>Bacteroidota</taxon>
        <taxon>Flavobacteriia</taxon>
        <taxon>Flavobacteriales</taxon>
        <taxon>Flavobacteriaceae</taxon>
        <taxon>Capnocytophaga</taxon>
    </lineage>
</organism>
<gene>
    <name evidence="1" type="ORF">CGC50_12245</name>
</gene>
<dbReference type="EMBL" id="CP022386">
    <property type="protein sequence ID" value="ATA87827.1"/>
    <property type="molecule type" value="Genomic_DNA"/>
</dbReference>
<accession>A0A250FV53</accession>
<dbReference type="AlphaFoldDB" id="A0A250FV53"/>
<proteinExistence type="predicted"/>
<protein>
    <recommendedName>
        <fullName evidence="3">DUF3037 domain-containing protein</fullName>
    </recommendedName>
</protein>
<dbReference type="OrthoDB" id="1093717at2"/>
<sequence>MNTLLCPIYLSSNTLSKDRFSIGLIMVGREEAYFNYSEEKLNKVKHLFTNDSFLVVKQYLKSIYKNFYPEQEKTLFPENEFFKTWANKQYLSYLNKYTNNLVCFGETTNVDITLNEDIFKKFFEMYVFRYPSQIDKAKDIDILKKPQSIAFYERNSEKVNIDIEITNNDIDELLISTKVNFLGKNDAPFAGNMLNLQKSIQTLGNNINSFISLTKILDSAQNKRGKYFLVGEEPSKELKENHKLWQELRNTKLIDYTELSDIDRISDYITEYGINPYFAA</sequence>
<evidence type="ECO:0000313" key="1">
    <source>
        <dbReference type="EMBL" id="ATA87827.1"/>
    </source>
</evidence>
<evidence type="ECO:0008006" key="3">
    <source>
        <dbReference type="Google" id="ProtNLM"/>
    </source>
</evidence>